<dbReference type="SUPFAM" id="SSF57716">
    <property type="entry name" value="Glucocorticoid receptor-like (DNA-binding domain)"/>
    <property type="match status" value="1"/>
</dbReference>
<dbReference type="RefSeq" id="WP_160915501.1">
    <property type="nucleotide sequence ID" value="NZ_CP129016.1"/>
</dbReference>
<dbReference type="Gene3D" id="1.10.8.60">
    <property type="match status" value="1"/>
</dbReference>
<dbReference type="EMBL" id="WMEZ01000004">
    <property type="protein sequence ID" value="MYL50227.1"/>
    <property type="molecule type" value="Genomic_DNA"/>
</dbReference>
<dbReference type="Pfam" id="PF10431">
    <property type="entry name" value="ClpB_D2-small"/>
    <property type="match status" value="1"/>
</dbReference>
<dbReference type="InterPro" id="IPR019489">
    <property type="entry name" value="Clp_ATPase_C"/>
</dbReference>
<dbReference type="FunFam" id="1.10.8.60:FF:000002">
    <property type="entry name" value="ATP-dependent Clp protease ATP-binding subunit ClpX"/>
    <property type="match status" value="1"/>
</dbReference>
<dbReference type="FunFam" id="3.40.50.300:FF:000005">
    <property type="entry name" value="ATP-dependent Clp protease ATP-binding subunit ClpX"/>
    <property type="match status" value="1"/>
</dbReference>
<keyword evidence="5 6" id="KW-0143">Chaperone</keyword>
<feature type="domain" description="ClpX-type ZB" evidence="8">
    <location>
        <begin position="1"/>
        <end position="54"/>
    </location>
</feature>
<keyword evidence="3 6" id="KW-0862">Zinc</keyword>
<keyword evidence="2 6" id="KW-0547">Nucleotide-binding</keyword>
<reference evidence="9 10" key="1">
    <citation type="submission" date="2019-11" db="EMBL/GenBank/DDBJ databases">
        <title>Genome sequences of 17 halophilic strains isolated from different environments.</title>
        <authorList>
            <person name="Furrow R.E."/>
        </authorList>
    </citation>
    <scope>NUCLEOTIDE SEQUENCE [LARGE SCALE GENOMIC DNA]</scope>
    <source>
        <strain evidence="9 10">22505_10_Sand</strain>
    </source>
</reference>
<evidence type="ECO:0000256" key="5">
    <source>
        <dbReference type="ARBA" id="ARBA00023186"/>
    </source>
</evidence>
<dbReference type="NCBIfam" id="TIGR00382">
    <property type="entry name" value="clpX"/>
    <property type="match status" value="1"/>
</dbReference>
<dbReference type="GO" id="GO:0140662">
    <property type="term" value="F:ATP-dependent protein folding chaperone"/>
    <property type="evidence" value="ECO:0007669"/>
    <property type="project" value="InterPro"/>
</dbReference>
<evidence type="ECO:0000256" key="7">
    <source>
        <dbReference type="PROSITE-ProRule" id="PRU01250"/>
    </source>
</evidence>
<accession>A0A845E381</accession>
<dbReference type="GO" id="GO:0009376">
    <property type="term" value="C:HslUV protease complex"/>
    <property type="evidence" value="ECO:0007669"/>
    <property type="project" value="TreeGrafter"/>
</dbReference>
<evidence type="ECO:0000313" key="10">
    <source>
        <dbReference type="Proteomes" id="UP000447393"/>
    </source>
</evidence>
<dbReference type="InterPro" id="IPR050052">
    <property type="entry name" value="ATP-dep_Clp_protease_ClpX"/>
</dbReference>
<dbReference type="HAMAP" id="MF_00175">
    <property type="entry name" value="ClpX"/>
    <property type="match status" value="1"/>
</dbReference>
<feature type="binding site" evidence="6 7">
    <location>
        <position position="16"/>
    </location>
    <ligand>
        <name>Zn(2+)</name>
        <dbReference type="ChEBI" id="CHEBI:29105"/>
    </ligand>
</feature>
<keyword evidence="9" id="KW-0378">Hydrolase</keyword>
<comment type="subunit">
    <text evidence="6">Component of the ClpX-ClpP complex. Forms a hexameric ring that, in the presence of ATP, binds to fourteen ClpP subunits assembled into a disk-like structure with a central cavity, resembling the structure of eukaryotic proteasomes.</text>
</comment>
<dbReference type="CDD" id="cd19497">
    <property type="entry name" value="RecA-like_ClpX"/>
    <property type="match status" value="1"/>
</dbReference>
<dbReference type="GO" id="GO:0051082">
    <property type="term" value="F:unfolded protein binding"/>
    <property type="evidence" value="ECO:0007669"/>
    <property type="project" value="UniProtKB-UniRule"/>
</dbReference>
<dbReference type="InterPro" id="IPR038366">
    <property type="entry name" value="Znf_CppX_C4_sf"/>
</dbReference>
<feature type="binding site" evidence="6 7">
    <location>
        <position position="38"/>
    </location>
    <ligand>
        <name>Zn(2+)</name>
        <dbReference type="ChEBI" id="CHEBI:29105"/>
    </ligand>
</feature>
<dbReference type="NCBIfam" id="NF003745">
    <property type="entry name" value="PRK05342.1"/>
    <property type="match status" value="1"/>
</dbReference>
<dbReference type="InterPro" id="IPR003593">
    <property type="entry name" value="AAA+_ATPase"/>
</dbReference>
<name>A0A845E381_9BACI</name>
<evidence type="ECO:0000256" key="4">
    <source>
        <dbReference type="ARBA" id="ARBA00022840"/>
    </source>
</evidence>
<dbReference type="OrthoDB" id="9804062at2"/>
<dbReference type="SMART" id="SM00382">
    <property type="entry name" value="AAA"/>
    <property type="match status" value="1"/>
</dbReference>
<protein>
    <recommendedName>
        <fullName evidence="6">ATP-dependent Clp protease ATP-binding subunit ClpX</fullName>
    </recommendedName>
</protein>
<dbReference type="InterPro" id="IPR046425">
    <property type="entry name" value="ClpX_bact"/>
</dbReference>
<feature type="binding site" evidence="6">
    <location>
        <begin position="117"/>
        <end position="124"/>
    </location>
    <ligand>
        <name>ATP</name>
        <dbReference type="ChEBI" id="CHEBI:30616"/>
    </ligand>
</feature>
<evidence type="ECO:0000256" key="6">
    <source>
        <dbReference type="HAMAP-Rule" id="MF_00175"/>
    </source>
</evidence>
<dbReference type="Pfam" id="PF06689">
    <property type="entry name" value="zf-C4_ClpX"/>
    <property type="match status" value="1"/>
</dbReference>
<feature type="binding site" evidence="6 7">
    <location>
        <position position="35"/>
    </location>
    <ligand>
        <name>Zn(2+)</name>
        <dbReference type="ChEBI" id="CHEBI:29105"/>
    </ligand>
</feature>
<dbReference type="AlphaFoldDB" id="A0A845E381"/>
<dbReference type="GO" id="GO:0051603">
    <property type="term" value="P:proteolysis involved in protein catabolic process"/>
    <property type="evidence" value="ECO:0007669"/>
    <property type="project" value="TreeGrafter"/>
</dbReference>
<dbReference type="PANTHER" id="PTHR48102">
    <property type="entry name" value="ATP-DEPENDENT CLP PROTEASE ATP-BINDING SUBUNIT CLPX-LIKE, MITOCHONDRIAL-RELATED"/>
    <property type="match status" value="1"/>
</dbReference>
<dbReference type="InterPro" id="IPR010603">
    <property type="entry name" value="Znf_CppX_C4"/>
</dbReference>
<evidence type="ECO:0000313" key="9">
    <source>
        <dbReference type="EMBL" id="MYL50227.1"/>
    </source>
</evidence>
<evidence type="ECO:0000256" key="1">
    <source>
        <dbReference type="ARBA" id="ARBA00022723"/>
    </source>
</evidence>
<keyword evidence="4 6" id="KW-0067">ATP-binding</keyword>
<dbReference type="PROSITE" id="PS51902">
    <property type="entry name" value="CLPX_ZB"/>
    <property type="match status" value="1"/>
</dbReference>
<evidence type="ECO:0000256" key="2">
    <source>
        <dbReference type="ARBA" id="ARBA00022741"/>
    </source>
</evidence>
<proteinExistence type="inferred from homology"/>
<gene>
    <name evidence="6 9" type="primary">clpX</name>
    <name evidence="9" type="ORF">GLV98_12075</name>
</gene>
<dbReference type="InterPro" id="IPR004487">
    <property type="entry name" value="Clp_protease_ATP-bd_su_ClpX"/>
</dbReference>
<dbReference type="GO" id="GO:0016887">
    <property type="term" value="F:ATP hydrolysis activity"/>
    <property type="evidence" value="ECO:0007669"/>
    <property type="project" value="InterPro"/>
</dbReference>
<evidence type="ECO:0000259" key="8">
    <source>
        <dbReference type="PROSITE" id="PS51902"/>
    </source>
</evidence>
<sequence>MFKFNDEKGQLKCSFCGKSQEQVRKLVAGPGVYICDECIELCTEIVEEELGNEEEVEFKEVPKPQEIREILSDYVIGQDQAKKNLSVAVYNHYKRINAGVKNDDVELAKSNILMLGPTGSGKTLLAQTLARILNVPFAIADATSLTEAGYVGEDVENILLKLIQAADYDVEKAEKGIIYIDEIDKVARKSENPSITRDVSGEGVQQALLKILEGTQASVPPQGGRKHPHQEFIQIDTTNVLFIVGGAFDGIDQIIKRRLGRKVIGFGSEQAADEAEKKELLTKVLPEDLLSYGLIPEFIGRLPVIGSLEQLDEDALVEILTKPKNALVKQYQKLFQIDHVELEMEEDALREIARLAIERKTGARGLRSIIEGIMLDVMYELPSRDDIEKCIITKETVTAKNGRPKLVLTDGTVEDDNKQSPKESA</sequence>
<dbReference type="SMART" id="SM00994">
    <property type="entry name" value="zf-C4_ClpX"/>
    <property type="match status" value="1"/>
</dbReference>
<dbReference type="GO" id="GO:0008233">
    <property type="term" value="F:peptidase activity"/>
    <property type="evidence" value="ECO:0007669"/>
    <property type="project" value="UniProtKB-KW"/>
</dbReference>
<comment type="caution">
    <text evidence="9">The sequence shown here is derived from an EMBL/GenBank/DDBJ whole genome shotgun (WGS) entry which is preliminary data.</text>
</comment>
<dbReference type="InterPro" id="IPR059188">
    <property type="entry name" value="Znf_CLPX-like"/>
</dbReference>
<dbReference type="Gene3D" id="3.40.50.300">
    <property type="entry name" value="P-loop containing nucleotide triphosphate hydrolases"/>
    <property type="match status" value="1"/>
</dbReference>
<keyword evidence="1 6" id="KW-0479">Metal-binding</keyword>
<dbReference type="GO" id="GO:0008270">
    <property type="term" value="F:zinc ion binding"/>
    <property type="evidence" value="ECO:0007669"/>
    <property type="project" value="UniProtKB-UniRule"/>
</dbReference>
<evidence type="ECO:0000256" key="3">
    <source>
        <dbReference type="ARBA" id="ARBA00022833"/>
    </source>
</evidence>
<feature type="binding site" evidence="6 7">
    <location>
        <position position="13"/>
    </location>
    <ligand>
        <name>Zn(2+)</name>
        <dbReference type="ChEBI" id="CHEBI:29105"/>
    </ligand>
</feature>
<dbReference type="SUPFAM" id="SSF52540">
    <property type="entry name" value="P-loop containing nucleoside triphosphate hydrolases"/>
    <property type="match status" value="1"/>
</dbReference>
<organism evidence="9 10">
    <name type="scientific">Halobacillus litoralis</name>
    <dbReference type="NCBI Taxonomy" id="45668"/>
    <lineage>
        <taxon>Bacteria</taxon>
        <taxon>Bacillati</taxon>
        <taxon>Bacillota</taxon>
        <taxon>Bacilli</taxon>
        <taxon>Bacillales</taxon>
        <taxon>Bacillaceae</taxon>
        <taxon>Halobacillus</taxon>
    </lineage>
</organism>
<comment type="similarity">
    <text evidence="6 7">Belongs to the ClpX chaperone family.</text>
</comment>
<dbReference type="SMART" id="SM01086">
    <property type="entry name" value="ClpB_D2-small"/>
    <property type="match status" value="1"/>
</dbReference>
<dbReference type="GO" id="GO:0051301">
    <property type="term" value="P:cell division"/>
    <property type="evidence" value="ECO:0007669"/>
    <property type="project" value="TreeGrafter"/>
</dbReference>
<keyword evidence="9" id="KW-0645">Protease</keyword>
<dbReference type="GO" id="GO:0046983">
    <property type="term" value="F:protein dimerization activity"/>
    <property type="evidence" value="ECO:0007669"/>
    <property type="project" value="UniProtKB-UniRule"/>
</dbReference>
<dbReference type="Gene3D" id="6.20.220.10">
    <property type="entry name" value="ClpX chaperone, C4-type zinc finger domain"/>
    <property type="match status" value="1"/>
</dbReference>
<dbReference type="GO" id="GO:0005524">
    <property type="term" value="F:ATP binding"/>
    <property type="evidence" value="ECO:0007669"/>
    <property type="project" value="UniProtKB-UniRule"/>
</dbReference>
<comment type="function">
    <text evidence="6">ATP-dependent specificity component of the Clp protease. It directs the protease to specific substrates. Can perform chaperone functions in the absence of ClpP.</text>
</comment>
<dbReference type="PANTHER" id="PTHR48102:SF7">
    <property type="entry name" value="ATP-DEPENDENT CLP PROTEASE ATP-BINDING SUBUNIT CLPX-LIKE, MITOCHONDRIAL"/>
    <property type="match status" value="1"/>
</dbReference>
<dbReference type="Proteomes" id="UP000447393">
    <property type="component" value="Unassembled WGS sequence"/>
</dbReference>
<dbReference type="InterPro" id="IPR027417">
    <property type="entry name" value="P-loop_NTPase"/>
</dbReference>
<dbReference type="InterPro" id="IPR003959">
    <property type="entry name" value="ATPase_AAA_core"/>
</dbReference>
<dbReference type="Pfam" id="PF07724">
    <property type="entry name" value="AAA_2"/>
    <property type="match status" value="1"/>
</dbReference>